<dbReference type="KEGG" id="mcha:111016068"/>
<reference evidence="19" key="1">
    <citation type="submission" date="2025-08" db="UniProtKB">
        <authorList>
            <consortium name="RefSeq"/>
        </authorList>
    </citation>
    <scope>IDENTIFICATION</scope>
    <source>
        <strain evidence="19">OHB3-1</strain>
    </source>
</reference>
<evidence type="ECO:0000256" key="1">
    <source>
        <dbReference type="ARBA" id="ARBA00000900"/>
    </source>
</evidence>
<evidence type="ECO:0000256" key="10">
    <source>
        <dbReference type="ARBA" id="ARBA00022833"/>
    </source>
</evidence>
<keyword evidence="5" id="KW-0808">Transferase</keyword>
<dbReference type="PROSITE" id="PS50089">
    <property type="entry name" value="ZF_RING_2"/>
    <property type="match status" value="1"/>
</dbReference>
<dbReference type="FunFam" id="3.30.40.10:FF:000233">
    <property type="entry name" value="RING-H2 finger protein ATL54"/>
    <property type="match status" value="1"/>
</dbReference>
<keyword evidence="6 16" id="KW-0812">Transmembrane</keyword>
<dbReference type="GO" id="GO:0016020">
    <property type="term" value="C:membrane"/>
    <property type="evidence" value="ECO:0007669"/>
    <property type="project" value="UniProtKB-SubCell"/>
</dbReference>
<keyword evidence="7" id="KW-0479">Metal-binding</keyword>
<keyword evidence="9" id="KW-0833">Ubl conjugation pathway</keyword>
<dbReference type="OrthoDB" id="9984778at2759"/>
<dbReference type="UniPathway" id="UPA00143"/>
<dbReference type="RefSeq" id="XP_022147036.1">
    <property type="nucleotide sequence ID" value="XM_022291344.1"/>
</dbReference>
<sequence>MGSVGNSNQWQPYAYKDCSLEICSIYCPQWCYIIFPPPPPFGYGNNGDSGTDFSPLIIAIIGILASAFILVSYYTIISKYCRNRAATTSAAMEMDDEENLAQIRHENQLQAPPAGLDEALIKSITVCKYIRGDGLVEGTDCSVCLSEFQENESLRLLPKCSHAFHLPCIDTWLKSHSTCPLCRSNISPTNLFPPPTQEIQRTEHINAAALQYQHRSNDTVVVVVVQDLQDLTVSQQTAVLGIENDGASSKNQRQSFASVSQDSEPRDRMIQVREDDVVGDVVQPFRRSVSLDSFSWQGQVSVADILRESQDSEEEVEEDEMQMGIGSSKVFVQEHFQSNHKNGVSNLGMNRSVSTGRLGFTNYEKGKSCIIPS</sequence>
<name>A0A6J1D151_MOMCH</name>
<comment type="catalytic activity">
    <reaction evidence="1">
        <text>S-ubiquitinyl-[E2 ubiquitin-conjugating enzyme]-L-cysteine + [acceptor protein]-L-lysine = [E2 ubiquitin-conjugating enzyme]-L-cysteine + N(6)-ubiquitinyl-[acceptor protein]-L-lysine.</text>
        <dbReference type="EC" id="2.3.2.27"/>
    </reaction>
</comment>
<dbReference type="Gene3D" id="3.30.40.10">
    <property type="entry name" value="Zinc/RING finger domain, C3HC4 (zinc finger)"/>
    <property type="match status" value="1"/>
</dbReference>
<evidence type="ECO:0000256" key="15">
    <source>
        <dbReference type="SAM" id="MobiDB-lite"/>
    </source>
</evidence>
<dbReference type="GO" id="GO:0061630">
    <property type="term" value="F:ubiquitin protein ligase activity"/>
    <property type="evidence" value="ECO:0007669"/>
    <property type="project" value="UniProtKB-EC"/>
</dbReference>
<evidence type="ECO:0000256" key="8">
    <source>
        <dbReference type="ARBA" id="ARBA00022771"/>
    </source>
</evidence>
<dbReference type="PANTHER" id="PTHR46913">
    <property type="entry name" value="RING-H2 FINGER PROTEIN ATL16"/>
    <property type="match status" value="1"/>
</dbReference>
<keyword evidence="10" id="KW-0862">Zinc</keyword>
<evidence type="ECO:0000256" key="9">
    <source>
        <dbReference type="ARBA" id="ARBA00022786"/>
    </source>
</evidence>
<organism evidence="18 19">
    <name type="scientific">Momordica charantia</name>
    <name type="common">Bitter gourd</name>
    <name type="synonym">Balsam pear</name>
    <dbReference type="NCBI Taxonomy" id="3673"/>
    <lineage>
        <taxon>Eukaryota</taxon>
        <taxon>Viridiplantae</taxon>
        <taxon>Streptophyta</taxon>
        <taxon>Embryophyta</taxon>
        <taxon>Tracheophyta</taxon>
        <taxon>Spermatophyta</taxon>
        <taxon>Magnoliopsida</taxon>
        <taxon>eudicotyledons</taxon>
        <taxon>Gunneridae</taxon>
        <taxon>Pentapetalae</taxon>
        <taxon>rosids</taxon>
        <taxon>fabids</taxon>
        <taxon>Cucurbitales</taxon>
        <taxon>Cucurbitaceae</taxon>
        <taxon>Momordiceae</taxon>
        <taxon>Momordica</taxon>
    </lineage>
</organism>
<evidence type="ECO:0000259" key="17">
    <source>
        <dbReference type="PROSITE" id="PS50089"/>
    </source>
</evidence>
<evidence type="ECO:0000256" key="6">
    <source>
        <dbReference type="ARBA" id="ARBA00022692"/>
    </source>
</evidence>
<dbReference type="GeneID" id="111016068"/>
<evidence type="ECO:0000313" key="19">
    <source>
        <dbReference type="RefSeq" id="XP_022147036.1"/>
    </source>
</evidence>
<evidence type="ECO:0000256" key="2">
    <source>
        <dbReference type="ARBA" id="ARBA00004167"/>
    </source>
</evidence>
<keyword evidence="11 16" id="KW-1133">Transmembrane helix</keyword>
<dbReference type="CDD" id="cd16461">
    <property type="entry name" value="RING-H2_EL5-like"/>
    <property type="match status" value="1"/>
</dbReference>
<dbReference type="SUPFAM" id="SSF57850">
    <property type="entry name" value="RING/U-box"/>
    <property type="match status" value="1"/>
</dbReference>
<dbReference type="InterPro" id="IPR001841">
    <property type="entry name" value="Znf_RING"/>
</dbReference>
<evidence type="ECO:0000256" key="7">
    <source>
        <dbReference type="ARBA" id="ARBA00022723"/>
    </source>
</evidence>
<keyword evidence="18" id="KW-1185">Reference proteome</keyword>
<dbReference type="AlphaFoldDB" id="A0A6J1D151"/>
<keyword evidence="12 16" id="KW-0472">Membrane</keyword>
<feature type="compositionally biased region" description="Polar residues" evidence="15">
    <location>
        <begin position="246"/>
        <end position="262"/>
    </location>
</feature>
<evidence type="ECO:0000313" key="18">
    <source>
        <dbReference type="Proteomes" id="UP000504603"/>
    </source>
</evidence>
<comment type="similarity">
    <text evidence="13">Belongs to the RING-type zinc finger family. ATL subfamily.</text>
</comment>
<feature type="region of interest" description="Disordered" evidence="15">
    <location>
        <begin position="244"/>
        <end position="267"/>
    </location>
</feature>
<gene>
    <name evidence="19" type="primary">LOC111016068</name>
</gene>
<comment type="pathway">
    <text evidence="3">Protein modification; protein ubiquitination.</text>
</comment>
<dbReference type="InterPro" id="IPR044600">
    <property type="entry name" value="ATL1/ATL16-like"/>
</dbReference>
<evidence type="ECO:0000256" key="16">
    <source>
        <dbReference type="SAM" id="Phobius"/>
    </source>
</evidence>
<evidence type="ECO:0000256" key="13">
    <source>
        <dbReference type="ARBA" id="ARBA00024209"/>
    </source>
</evidence>
<keyword evidence="8 14" id="KW-0863">Zinc-finger</keyword>
<evidence type="ECO:0000256" key="5">
    <source>
        <dbReference type="ARBA" id="ARBA00022679"/>
    </source>
</evidence>
<dbReference type="SMART" id="SM00184">
    <property type="entry name" value="RING"/>
    <property type="match status" value="1"/>
</dbReference>
<proteinExistence type="inferred from homology"/>
<evidence type="ECO:0000256" key="11">
    <source>
        <dbReference type="ARBA" id="ARBA00022989"/>
    </source>
</evidence>
<dbReference type="Pfam" id="PF13639">
    <property type="entry name" value="zf-RING_2"/>
    <property type="match status" value="1"/>
</dbReference>
<accession>A0A6J1D151</accession>
<dbReference type="Proteomes" id="UP000504603">
    <property type="component" value="Unplaced"/>
</dbReference>
<protein>
    <recommendedName>
        <fullName evidence="4">RING-type E3 ubiquitin transferase</fullName>
        <ecNumber evidence="4">2.3.2.27</ecNumber>
    </recommendedName>
</protein>
<feature type="domain" description="RING-type" evidence="17">
    <location>
        <begin position="141"/>
        <end position="183"/>
    </location>
</feature>
<feature type="transmembrane region" description="Helical" evidence="16">
    <location>
        <begin position="53"/>
        <end position="76"/>
    </location>
</feature>
<dbReference type="GO" id="GO:0008270">
    <property type="term" value="F:zinc ion binding"/>
    <property type="evidence" value="ECO:0007669"/>
    <property type="project" value="UniProtKB-KW"/>
</dbReference>
<evidence type="ECO:0000256" key="3">
    <source>
        <dbReference type="ARBA" id="ARBA00004906"/>
    </source>
</evidence>
<dbReference type="PANTHER" id="PTHR46913:SF22">
    <property type="entry name" value="RING-TYPE E3 UBIQUITIN TRANSFERASE"/>
    <property type="match status" value="1"/>
</dbReference>
<evidence type="ECO:0000256" key="4">
    <source>
        <dbReference type="ARBA" id="ARBA00012483"/>
    </source>
</evidence>
<dbReference type="GO" id="GO:0016567">
    <property type="term" value="P:protein ubiquitination"/>
    <property type="evidence" value="ECO:0007669"/>
    <property type="project" value="UniProtKB-UniPathway"/>
</dbReference>
<dbReference type="InterPro" id="IPR013083">
    <property type="entry name" value="Znf_RING/FYVE/PHD"/>
</dbReference>
<comment type="subcellular location">
    <subcellularLocation>
        <location evidence="2">Membrane</location>
        <topology evidence="2">Single-pass membrane protein</topology>
    </subcellularLocation>
</comment>
<evidence type="ECO:0000256" key="12">
    <source>
        <dbReference type="ARBA" id="ARBA00023136"/>
    </source>
</evidence>
<evidence type="ECO:0000256" key="14">
    <source>
        <dbReference type="PROSITE-ProRule" id="PRU00175"/>
    </source>
</evidence>
<dbReference type="EC" id="2.3.2.27" evidence="4"/>